<organism evidence="2 3">
    <name type="scientific">Tetrapyrgos nigripes</name>
    <dbReference type="NCBI Taxonomy" id="182062"/>
    <lineage>
        <taxon>Eukaryota</taxon>
        <taxon>Fungi</taxon>
        <taxon>Dikarya</taxon>
        <taxon>Basidiomycota</taxon>
        <taxon>Agaricomycotina</taxon>
        <taxon>Agaricomycetes</taxon>
        <taxon>Agaricomycetidae</taxon>
        <taxon>Agaricales</taxon>
        <taxon>Marasmiineae</taxon>
        <taxon>Marasmiaceae</taxon>
        <taxon>Tetrapyrgos</taxon>
    </lineage>
</organism>
<feature type="region of interest" description="Disordered" evidence="1">
    <location>
        <begin position="233"/>
        <end position="262"/>
    </location>
</feature>
<evidence type="ECO:0000313" key="3">
    <source>
        <dbReference type="Proteomes" id="UP000559256"/>
    </source>
</evidence>
<gene>
    <name evidence="2" type="ORF">D9758_017299</name>
</gene>
<accession>A0A8H5C2N1</accession>
<feature type="compositionally biased region" description="Basic residues" evidence="1">
    <location>
        <begin position="115"/>
        <end position="133"/>
    </location>
</feature>
<dbReference type="Proteomes" id="UP000559256">
    <property type="component" value="Unassembled WGS sequence"/>
</dbReference>
<protein>
    <submittedName>
        <fullName evidence="2">Uncharacterized protein</fullName>
    </submittedName>
</protein>
<dbReference type="AlphaFoldDB" id="A0A8H5C2N1"/>
<sequence length="509" mass="56211">MRRRCLLKVLVTVLYHTDLKDWLSSGNKPKLPHWIWKTGAMLVYGSRFRPLKDTESFGSLQLDSLSHIRVWGFTLGGADGSGDEGSEAATQGKRKRTTDKLDTALQFEHDEPTPKKSRGRKGGRARGGARGRGRGREKGRGGKGTTSGGIIDQESQAIASSFSDDAETKWMAFNQLFDRAFGEDTRDDAGRLQYLTRGMHGMDLVNAYLAQVAENQLDDLPLELVHGKHLSAELQSDSDKNDEDHFDNGRRRAGSEETVDSFMLGSDGEEIVVEQPHAGLSSKKLAGDSVDEEGSDVEIIEKGKGKDKGKGKEKEKAKVQAGQKGKHRQSDAPPKLGRLSRNDGDMVVSTESESDGESALRGVQQASVSSRRGPKSDTRDYWYEPRLVRIKGELKWEFKCKLCPSDGGMYSFDDERPKPALSNLAAHLTKDHPDRGTETEKDDLPKISSEAASASLMRNYIEAGVLNPALEPTKEGFIDVFPAWVFEDSLPFTMGESSALRRVFAYLKK</sequence>
<comment type="caution">
    <text evidence="2">The sequence shown here is derived from an EMBL/GenBank/DDBJ whole genome shotgun (WGS) entry which is preliminary data.</text>
</comment>
<keyword evidence="3" id="KW-1185">Reference proteome</keyword>
<proteinExistence type="predicted"/>
<feature type="compositionally biased region" description="Basic and acidic residues" evidence="1">
    <location>
        <begin position="98"/>
        <end position="114"/>
    </location>
</feature>
<feature type="region of interest" description="Disordered" evidence="1">
    <location>
        <begin position="278"/>
        <end position="377"/>
    </location>
</feature>
<feature type="compositionally biased region" description="Acidic residues" evidence="1">
    <location>
        <begin position="289"/>
        <end position="298"/>
    </location>
</feature>
<evidence type="ECO:0000313" key="2">
    <source>
        <dbReference type="EMBL" id="KAF5333038.1"/>
    </source>
</evidence>
<feature type="region of interest" description="Disordered" evidence="1">
    <location>
        <begin position="80"/>
        <end position="155"/>
    </location>
</feature>
<evidence type="ECO:0000256" key="1">
    <source>
        <dbReference type="SAM" id="MobiDB-lite"/>
    </source>
</evidence>
<reference evidence="2 3" key="1">
    <citation type="journal article" date="2020" name="ISME J.">
        <title>Uncovering the hidden diversity of litter-decomposition mechanisms in mushroom-forming fungi.</title>
        <authorList>
            <person name="Floudas D."/>
            <person name="Bentzer J."/>
            <person name="Ahren D."/>
            <person name="Johansson T."/>
            <person name="Persson P."/>
            <person name="Tunlid A."/>
        </authorList>
    </citation>
    <scope>NUCLEOTIDE SEQUENCE [LARGE SCALE GENOMIC DNA]</scope>
    <source>
        <strain evidence="2 3">CBS 291.85</strain>
    </source>
</reference>
<feature type="compositionally biased region" description="Basic and acidic residues" evidence="1">
    <location>
        <begin position="299"/>
        <end position="318"/>
    </location>
</feature>
<name>A0A8H5C2N1_9AGAR</name>
<dbReference type="OrthoDB" id="3000995at2759"/>
<feature type="compositionally biased region" description="Basic and acidic residues" evidence="1">
    <location>
        <begin position="237"/>
        <end position="255"/>
    </location>
</feature>
<dbReference type="EMBL" id="JAACJM010000291">
    <property type="protein sequence ID" value="KAF5333038.1"/>
    <property type="molecule type" value="Genomic_DNA"/>
</dbReference>